<comment type="subcellular location">
    <subcellularLocation>
        <location evidence="1">Nucleus</location>
    </subcellularLocation>
</comment>
<dbReference type="PANTHER" id="PTHR47338">
    <property type="entry name" value="ZN(II)2CYS6 TRANSCRIPTION FACTOR (EUROFUNG)-RELATED"/>
    <property type="match status" value="1"/>
</dbReference>
<proteinExistence type="predicted"/>
<evidence type="ECO:0000259" key="7">
    <source>
        <dbReference type="PROSITE" id="PS50048"/>
    </source>
</evidence>
<feature type="region of interest" description="Disordered" evidence="6">
    <location>
        <begin position="1"/>
        <end position="23"/>
    </location>
</feature>
<dbReference type="PROSITE" id="PS50048">
    <property type="entry name" value="ZN2_CY6_FUNGAL_2"/>
    <property type="match status" value="1"/>
</dbReference>
<dbReference type="GO" id="GO:0008270">
    <property type="term" value="F:zinc ion binding"/>
    <property type="evidence" value="ECO:0007669"/>
    <property type="project" value="InterPro"/>
</dbReference>
<evidence type="ECO:0000313" key="9">
    <source>
        <dbReference type="Proteomes" id="UP001302745"/>
    </source>
</evidence>
<accession>A0AAN6VE67</accession>
<dbReference type="Gene3D" id="4.10.240.10">
    <property type="entry name" value="Zn(2)-C6 fungal-type DNA-binding domain"/>
    <property type="match status" value="1"/>
</dbReference>
<dbReference type="GO" id="GO:0000981">
    <property type="term" value="F:DNA-binding transcription factor activity, RNA polymerase II-specific"/>
    <property type="evidence" value="ECO:0007669"/>
    <property type="project" value="InterPro"/>
</dbReference>
<dbReference type="InterPro" id="IPR007219">
    <property type="entry name" value="XnlR_reg_dom"/>
</dbReference>
<keyword evidence="4" id="KW-0804">Transcription</keyword>
<dbReference type="SMART" id="SM00066">
    <property type="entry name" value="GAL4"/>
    <property type="match status" value="1"/>
</dbReference>
<dbReference type="SMART" id="SM00906">
    <property type="entry name" value="Fungal_trans"/>
    <property type="match status" value="1"/>
</dbReference>
<evidence type="ECO:0000313" key="8">
    <source>
        <dbReference type="EMBL" id="KAK4149833.1"/>
    </source>
</evidence>
<organism evidence="8 9">
    <name type="scientific">Chaetomidium leptoderma</name>
    <dbReference type="NCBI Taxonomy" id="669021"/>
    <lineage>
        <taxon>Eukaryota</taxon>
        <taxon>Fungi</taxon>
        <taxon>Dikarya</taxon>
        <taxon>Ascomycota</taxon>
        <taxon>Pezizomycotina</taxon>
        <taxon>Sordariomycetes</taxon>
        <taxon>Sordariomycetidae</taxon>
        <taxon>Sordariales</taxon>
        <taxon>Chaetomiaceae</taxon>
        <taxon>Chaetomidium</taxon>
    </lineage>
</organism>
<dbReference type="GO" id="GO:0005634">
    <property type="term" value="C:nucleus"/>
    <property type="evidence" value="ECO:0007669"/>
    <property type="project" value="UniProtKB-SubCell"/>
</dbReference>
<dbReference type="InterPro" id="IPR050815">
    <property type="entry name" value="TF_fung"/>
</dbReference>
<keyword evidence="3" id="KW-0805">Transcription regulation</keyword>
<evidence type="ECO:0000256" key="1">
    <source>
        <dbReference type="ARBA" id="ARBA00004123"/>
    </source>
</evidence>
<evidence type="ECO:0000256" key="3">
    <source>
        <dbReference type="ARBA" id="ARBA00023015"/>
    </source>
</evidence>
<evidence type="ECO:0000256" key="5">
    <source>
        <dbReference type="ARBA" id="ARBA00023242"/>
    </source>
</evidence>
<evidence type="ECO:0000256" key="2">
    <source>
        <dbReference type="ARBA" id="ARBA00022723"/>
    </source>
</evidence>
<dbReference type="Pfam" id="PF00172">
    <property type="entry name" value="Zn_clus"/>
    <property type="match status" value="1"/>
</dbReference>
<keyword evidence="5" id="KW-0539">Nucleus</keyword>
<dbReference type="SUPFAM" id="SSF57701">
    <property type="entry name" value="Zn2/Cys6 DNA-binding domain"/>
    <property type="match status" value="1"/>
</dbReference>
<dbReference type="InterPro" id="IPR036864">
    <property type="entry name" value="Zn2-C6_fun-type_DNA-bd_sf"/>
</dbReference>
<evidence type="ECO:0000256" key="4">
    <source>
        <dbReference type="ARBA" id="ARBA00023163"/>
    </source>
</evidence>
<keyword evidence="2" id="KW-0479">Metal-binding</keyword>
<reference evidence="8" key="2">
    <citation type="submission" date="2023-05" db="EMBL/GenBank/DDBJ databases">
        <authorList>
            <consortium name="Lawrence Berkeley National Laboratory"/>
            <person name="Steindorff A."/>
            <person name="Hensen N."/>
            <person name="Bonometti L."/>
            <person name="Westerberg I."/>
            <person name="Brannstrom I.O."/>
            <person name="Guillou S."/>
            <person name="Cros-Aarteil S."/>
            <person name="Calhoun S."/>
            <person name="Haridas S."/>
            <person name="Kuo A."/>
            <person name="Mondo S."/>
            <person name="Pangilinan J."/>
            <person name="Riley R."/>
            <person name="Labutti K."/>
            <person name="Andreopoulos B."/>
            <person name="Lipzen A."/>
            <person name="Chen C."/>
            <person name="Yanf M."/>
            <person name="Daum C."/>
            <person name="Ng V."/>
            <person name="Clum A."/>
            <person name="Ohm R."/>
            <person name="Martin F."/>
            <person name="Silar P."/>
            <person name="Natvig D."/>
            <person name="Lalanne C."/>
            <person name="Gautier V."/>
            <person name="Ament-Velasquez S.L."/>
            <person name="Kruys A."/>
            <person name="Hutchinson M.I."/>
            <person name="Powell A.J."/>
            <person name="Barry K."/>
            <person name="Miller A.N."/>
            <person name="Grigoriev I.V."/>
            <person name="Debuchy R."/>
            <person name="Gladieux P."/>
            <person name="Thoren M.H."/>
            <person name="Johannesson H."/>
        </authorList>
    </citation>
    <scope>NUCLEOTIDE SEQUENCE</scope>
    <source>
        <strain evidence="8">CBS 538.74</strain>
    </source>
</reference>
<gene>
    <name evidence="8" type="ORF">C8A00DRAFT_18530</name>
</gene>
<feature type="domain" description="Zn(2)-C6 fungal-type" evidence="7">
    <location>
        <begin position="26"/>
        <end position="56"/>
    </location>
</feature>
<reference evidence="8" key="1">
    <citation type="journal article" date="2023" name="Mol. Phylogenet. Evol.">
        <title>Genome-scale phylogeny and comparative genomics of the fungal order Sordariales.</title>
        <authorList>
            <person name="Hensen N."/>
            <person name="Bonometti L."/>
            <person name="Westerberg I."/>
            <person name="Brannstrom I.O."/>
            <person name="Guillou S."/>
            <person name="Cros-Aarteil S."/>
            <person name="Calhoun S."/>
            <person name="Haridas S."/>
            <person name="Kuo A."/>
            <person name="Mondo S."/>
            <person name="Pangilinan J."/>
            <person name="Riley R."/>
            <person name="LaButti K."/>
            <person name="Andreopoulos B."/>
            <person name="Lipzen A."/>
            <person name="Chen C."/>
            <person name="Yan M."/>
            <person name="Daum C."/>
            <person name="Ng V."/>
            <person name="Clum A."/>
            <person name="Steindorff A."/>
            <person name="Ohm R.A."/>
            <person name="Martin F."/>
            <person name="Silar P."/>
            <person name="Natvig D.O."/>
            <person name="Lalanne C."/>
            <person name="Gautier V."/>
            <person name="Ament-Velasquez S.L."/>
            <person name="Kruys A."/>
            <person name="Hutchinson M.I."/>
            <person name="Powell A.J."/>
            <person name="Barry K."/>
            <person name="Miller A.N."/>
            <person name="Grigoriev I.V."/>
            <person name="Debuchy R."/>
            <person name="Gladieux P."/>
            <person name="Hiltunen Thoren M."/>
            <person name="Johannesson H."/>
        </authorList>
    </citation>
    <scope>NUCLEOTIDE SEQUENCE</scope>
    <source>
        <strain evidence="8">CBS 538.74</strain>
    </source>
</reference>
<dbReference type="EMBL" id="MU857119">
    <property type="protein sequence ID" value="KAK4149833.1"/>
    <property type="molecule type" value="Genomic_DNA"/>
</dbReference>
<dbReference type="Pfam" id="PF04082">
    <property type="entry name" value="Fungal_trans"/>
    <property type="match status" value="1"/>
</dbReference>
<name>A0AAN6VE67_9PEZI</name>
<feature type="compositionally biased region" description="Low complexity" evidence="6">
    <location>
        <begin position="795"/>
        <end position="809"/>
    </location>
</feature>
<sequence>MSTRTSSPEDGPSEPSAAAAAHEPLACVSCRSRKLKCDRKKPICTRCSKARGECAYPESRRKPAFKRKNVRELEERLAQVEGLLKTVGKQRASQPAHSDGAPTADSSPVVPGGQSSRPERLRGSPRDEPMPWIPLSPTGTPSSRDTPRSGELLGLGQFESLPPFEMMEDLYGIFFETQHHFLPLIHPASYLRSFHSPAHMRPPMCLQYAIWTVAAHGHPKYGSYYDALYRRARQYLEADELKGHGEHFITIGHAQAWALVATEEARCLMFTRASMSSARSIRLTGMMGLHRLDNTLAEEELPMAPMIAPPRSWVELEERRRLFWGGFCIDSYANISAGWPTLIDVHQITTHLPVSEDAFMSSREEKSTTLKDALRGASYSKLGGTAVICHIFSQLMNHAHRPLPDDRPEDPEFGPFWKRHRELDNMLSSAFMFLPERLRLPRNMHDSVAVQANLNLHGATICLHIAAREKADKFKLAGIGQASRTRALTAAQEIIDIIKVTHMKGGYKGPLLALSLYFAASVYITQAKENPEEFDKTNLELPLQRMNAIGHQHIITHAYLNQLLADIERHGISVSVDNLPDLNHANVEGCSHGISLVARGLSSRHTKVPPPIPGRFPLGAPQGAIPFPLGLSSTFLGPESGLDPGFDNDDADSDGPASKRMRTSARSNTGAARMPSAAAWGVGRATAQTVMDPAPDLFEYTGGGWSYSTKFTTASTTTTATINTTLPHRTGSPAVNHNNRAASAATTTTNFPDFATFPMPGSMARNATAPIFPPMPVAAAAPGLGDATSFRLNPTSNTNTNTNTSANTRNSEELGSLDMFDSLGEWGVNDSESFYAMLLDVSNSIDASQNDDNNNNNNNSLNMDPWAQLHNAGAGGSGSAGGGGGGAWDTTG</sequence>
<dbReference type="GO" id="GO:0003677">
    <property type="term" value="F:DNA binding"/>
    <property type="evidence" value="ECO:0007669"/>
    <property type="project" value="InterPro"/>
</dbReference>
<dbReference type="Proteomes" id="UP001302745">
    <property type="component" value="Unassembled WGS sequence"/>
</dbReference>
<keyword evidence="9" id="KW-1185">Reference proteome</keyword>
<protein>
    <submittedName>
        <fullName evidence="8">Transcriptional activator protein acu-15</fullName>
    </submittedName>
</protein>
<feature type="region of interest" description="Disordered" evidence="6">
    <location>
        <begin position="87"/>
        <end position="153"/>
    </location>
</feature>
<feature type="region of interest" description="Disordered" evidence="6">
    <location>
        <begin position="788"/>
        <end position="810"/>
    </location>
</feature>
<dbReference type="PROSITE" id="PS00463">
    <property type="entry name" value="ZN2_CY6_FUNGAL_1"/>
    <property type="match status" value="1"/>
</dbReference>
<dbReference type="InterPro" id="IPR001138">
    <property type="entry name" value="Zn2Cys6_DnaBD"/>
</dbReference>
<evidence type="ECO:0000256" key="6">
    <source>
        <dbReference type="SAM" id="MobiDB-lite"/>
    </source>
</evidence>
<feature type="compositionally biased region" description="Basic and acidic residues" evidence="6">
    <location>
        <begin position="117"/>
        <end position="129"/>
    </location>
</feature>
<feature type="compositionally biased region" description="Gly residues" evidence="6">
    <location>
        <begin position="873"/>
        <end position="892"/>
    </location>
</feature>
<feature type="region of interest" description="Disordered" evidence="6">
    <location>
        <begin position="848"/>
        <end position="892"/>
    </location>
</feature>
<dbReference type="GO" id="GO:0006351">
    <property type="term" value="P:DNA-templated transcription"/>
    <property type="evidence" value="ECO:0007669"/>
    <property type="project" value="InterPro"/>
</dbReference>
<dbReference type="PANTHER" id="PTHR47338:SF10">
    <property type="entry name" value="TRANSCRIPTION FACTOR DOMAIN-CONTAINING PROTEIN-RELATED"/>
    <property type="match status" value="1"/>
</dbReference>
<feature type="compositionally biased region" description="Low complexity" evidence="6">
    <location>
        <begin position="848"/>
        <end position="864"/>
    </location>
</feature>
<comment type="caution">
    <text evidence="8">The sequence shown here is derived from an EMBL/GenBank/DDBJ whole genome shotgun (WGS) entry which is preliminary data.</text>
</comment>
<dbReference type="AlphaFoldDB" id="A0AAN6VE67"/>
<feature type="region of interest" description="Disordered" evidence="6">
    <location>
        <begin position="638"/>
        <end position="672"/>
    </location>
</feature>
<dbReference type="CDD" id="cd12148">
    <property type="entry name" value="fungal_TF_MHR"/>
    <property type="match status" value="1"/>
</dbReference>
<dbReference type="CDD" id="cd00067">
    <property type="entry name" value="GAL4"/>
    <property type="match status" value="1"/>
</dbReference>